<evidence type="ECO:0000256" key="1">
    <source>
        <dbReference type="SAM" id="SignalP"/>
    </source>
</evidence>
<protein>
    <recommendedName>
        <fullName evidence="2">Phytase-like domain-containing protein</fullName>
    </recommendedName>
</protein>
<feature type="domain" description="Phytase-like" evidence="2">
    <location>
        <begin position="90"/>
        <end position="423"/>
    </location>
</feature>
<dbReference type="EMBL" id="JACIIJ010000003">
    <property type="protein sequence ID" value="MBB6220708.1"/>
    <property type="molecule type" value="Genomic_DNA"/>
</dbReference>
<evidence type="ECO:0000313" key="4">
    <source>
        <dbReference type="Proteomes" id="UP000517187"/>
    </source>
</evidence>
<organism evidence="3 4">
    <name type="scientific">Rhizobium leguminosarum</name>
    <dbReference type="NCBI Taxonomy" id="384"/>
    <lineage>
        <taxon>Bacteria</taxon>
        <taxon>Pseudomonadati</taxon>
        <taxon>Pseudomonadota</taxon>
        <taxon>Alphaproteobacteria</taxon>
        <taxon>Hyphomicrobiales</taxon>
        <taxon>Rhizobiaceae</taxon>
        <taxon>Rhizobium/Agrobacterium group</taxon>
        <taxon>Rhizobium</taxon>
    </lineage>
</organism>
<dbReference type="InterPro" id="IPR027372">
    <property type="entry name" value="Phytase-like_dom"/>
</dbReference>
<dbReference type="PANTHER" id="PTHR37957">
    <property type="entry name" value="BLR7070 PROTEIN"/>
    <property type="match status" value="1"/>
</dbReference>
<feature type="signal peptide" evidence="1">
    <location>
        <begin position="1"/>
        <end position="21"/>
    </location>
</feature>
<reference evidence="3 4" key="1">
    <citation type="submission" date="2020-08" db="EMBL/GenBank/DDBJ databases">
        <title>Genomic Encyclopedia of Type Strains, Phase IV (KMG-V): Genome sequencing to study the core and pangenomes of soil and plant-associated prokaryotes.</title>
        <authorList>
            <person name="Whitman W."/>
        </authorList>
    </citation>
    <scope>NUCLEOTIDE SEQUENCE [LARGE SCALE GENOMIC DNA]</scope>
    <source>
        <strain evidence="3 4">SEMIA 4011</strain>
    </source>
</reference>
<accession>A0A7X0DRQ6</accession>
<dbReference type="RefSeq" id="WP_184693438.1">
    <property type="nucleotide sequence ID" value="NZ_JACIIJ010000003.1"/>
</dbReference>
<dbReference type="AlphaFoldDB" id="A0A7X0DRQ6"/>
<dbReference type="PANTHER" id="PTHR37957:SF1">
    <property type="entry name" value="PHYTASE-LIKE DOMAIN-CONTAINING PROTEIN"/>
    <property type="match status" value="1"/>
</dbReference>
<keyword evidence="1" id="KW-0732">Signal</keyword>
<dbReference type="Pfam" id="PF13449">
    <property type="entry name" value="Phytase-like"/>
    <property type="match status" value="1"/>
</dbReference>
<proteinExistence type="predicted"/>
<name>A0A7X0DRQ6_RHILE</name>
<feature type="chain" id="PRO_5031323834" description="Phytase-like domain-containing protein" evidence="1">
    <location>
        <begin position="22"/>
        <end position="452"/>
    </location>
</feature>
<evidence type="ECO:0000259" key="2">
    <source>
        <dbReference type="Pfam" id="PF13449"/>
    </source>
</evidence>
<sequence length="452" mass="48900">MKNVLFASVSLFILMTGSASADQQQFPAKLAGQAILPANTMAPAPADAPEFLKHSGKFTTADRKRTEALGTVPGKDGARVTDLKLPFDGQAIQGFSGIKTMADGTFWTLTDNGFGSKANSSDSMLFLHQMKFDWAANKADVVKNLFLSDPNKIAPFPIVLEGTDTRYLTGADFDIESIQPVADGFWLGDEFGPYILKIDTQGHLTDVIATTLDGKPVLSPDNPLIQLPGNPTAKMPVFNLKRSGGFEGLAMSKDGAKLYGLLEGAIYKDDGQTESADGHTAVRVIEFDVAAKKWTGRSWLYPFEDKGVSIGDFNMLDDTTALVIERDSGAGTKDKACADPKQPKPDCFEAPAELKRVYKIEFNDANAGKAVRKIGYIDLLNIQDPDNKKKAGAKDGVYDMPFVTIENVDRVDATHIIIGNDNNLPFSAGRAVDKADNNEFSLLEVGEFLNAK</sequence>
<dbReference type="Proteomes" id="UP000517187">
    <property type="component" value="Unassembled WGS sequence"/>
</dbReference>
<gene>
    <name evidence="3" type="ORF">GGE66_001666</name>
</gene>
<comment type="caution">
    <text evidence="3">The sequence shown here is derived from an EMBL/GenBank/DDBJ whole genome shotgun (WGS) entry which is preliminary data.</text>
</comment>
<evidence type="ECO:0000313" key="3">
    <source>
        <dbReference type="EMBL" id="MBB6220708.1"/>
    </source>
</evidence>